<organism evidence="1 2">
    <name type="scientific">Helianthus annuus</name>
    <name type="common">Common sunflower</name>
    <dbReference type="NCBI Taxonomy" id="4232"/>
    <lineage>
        <taxon>Eukaryota</taxon>
        <taxon>Viridiplantae</taxon>
        <taxon>Streptophyta</taxon>
        <taxon>Embryophyta</taxon>
        <taxon>Tracheophyta</taxon>
        <taxon>Spermatophyta</taxon>
        <taxon>Magnoliopsida</taxon>
        <taxon>eudicotyledons</taxon>
        <taxon>Gunneridae</taxon>
        <taxon>Pentapetalae</taxon>
        <taxon>asterids</taxon>
        <taxon>campanulids</taxon>
        <taxon>Asterales</taxon>
        <taxon>Asteraceae</taxon>
        <taxon>Asteroideae</taxon>
        <taxon>Heliantheae alliance</taxon>
        <taxon>Heliantheae</taxon>
        <taxon>Helianthus</taxon>
    </lineage>
</organism>
<dbReference type="PANTHER" id="PTHR47347">
    <property type="entry name" value="GOLGIN CANDIDATE 5"/>
    <property type="match status" value="1"/>
</dbReference>
<dbReference type="AlphaFoldDB" id="A0A251U9D1"/>
<accession>A0A251U9D1</accession>
<evidence type="ECO:0000313" key="2">
    <source>
        <dbReference type="Proteomes" id="UP000215914"/>
    </source>
</evidence>
<evidence type="ECO:0000313" key="1">
    <source>
        <dbReference type="EMBL" id="OTG19940.1"/>
    </source>
</evidence>
<sequence>MYFSFYLEMVEESKIESIKRDKSCYRENNQAELTSKKEYYRNALSVAKEAEALAESRANDEAIVELENRIKEYEEREAMLVYCASIWIWLVLFLD</sequence>
<dbReference type="InParanoid" id="A0A251U9D1"/>
<gene>
    <name evidence="1" type="ORF">HannXRQ_Chr07g0187491</name>
</gene>
<proteinExistence type="predicted"/>
<name>A0A251U9D1_HELAN</name>
<protein>
    <submittedName>
        <fullName evidence="1">Uncharacterized protein</fullName>
    </submittedName>
</protein>
<dbReference type="STRING" id="4232.A0A251U9D1"/>
<keyword evidence="2" id="KW-1185">Reference proteome</keyword>
<dbReference type="EMBL" id="CM007896">
    <property type="protein sequence ID" value="OTG19940.1"/>
    <property type="molecule type" value="Genomic_DNA"/>
</dbReference>
<reference evidence="2" key="1">
    <citation type="journal article" date="2017" name="Nature">
        <title>The sunflower genome provides insights into oil metabolism, flowering and Asterid evolution.</title>
        <authorList>
            <person name="Badouin H."/>
            <person name="Gouzy J."/>
            <person name="Grassa C.J."/>
            <person name="Murat F."/>
            <person name="Staton S.E."/>
            <person name="Cottret L."/>
            <person name="Lelandais-Briere C."/>
            <person name="Owens G.L."/>
            <person name="Carrere S."/>
            <person name="Mayjonade B."/>
            <person name="Legrand L."/>
            <person name="Gill N."/>
            <person name="Kane N.C."/>
            <person name="Bowers J.E."/>
            <person name="Hubner S."/>
            <person name="Bellec A."/>
            <person name="Berard A."/>
            <person name="Berges H."/>
            <person name="Blanchet N."/>
            <person name="Boniface M.C."/>
            <person name="Brunel D."/>
            <person name="Catrice O."/>
            <person name="Chaidir N."/>
            <person name="Claudel C."/>
            <person name="Donnadieu C."/>
            <person name="Faraut T."/>
            <person name="Fievet G."/>
            <person name="Helmstetter N."/>
            <person name="King M."/>
            <person name="Knapp S.J."/>
            <person name="Lai Z."/>
            <person name="Le Paslier M.C."/>
            <person name="Lippi Y."/>
            <person name="Lorenzon L."/>
            <person name="Mandel J.R."/>
            <person name="Marage G."/>
            <person name="Marchand G."/>
            <person name="Marquand E."/>
            <person name="Bret-Mestries E."/>
            <person name="Morien E."/>
            <person name="Nambeesan S."/>
            <person name="Nguyen T."/>
            <person name="Pegot-Espagnet P."/>
            <person name="Pouilly N."/>
            <person name="Raftis F."/>
            <person name="Sallet E."/>
            <person name="Schiex T."/>
            <person name="Thomas J."/>
            <person name="Vandecasteele C."/>
            <person name="Vares D."/>
            <person name="Vear F."/>
            <person name="Vautrin S."/>
            <person name="Crespi M."/>
            <person name="Mangin B."/>
            <person name="Burke J.M."/>
            <person name="Salse J."/>
            <person name="Munos S."/>
            <person name="Vincourt P."/>
            <person name="Rieseberg L.H."/>
            <person name="Langlade N.B."/>
        </authorList>
    </citation>
    <scope>NUCLEOTIDE SEQUENCE [LARGE SCALE GENOMIC DNA]</scope>
    <source>
        <strain evidence="2">cv. SF193</strain>
    </source>
</reference>
<dbReference type="Proteomes" id="UP000215914">
    <property type="component" value="Chromosome 7"/>
</dbReference>
<dbReference type="PANTHER" id="PTHR47347:SF2">
    <property type="entry name" value="GOLGIN CANDIDATE 5"/>
    <property type="match status" value="1"/>
</dbReference>